<evidence type="ECO:0000313" key="4">
    <source>
        <dbReference type="Proteomes" id="UP000374630"/>
    </source>
</evidence>
<keyword evidence="4" id="KW-1185">Reference proteome</keyword>
<dbReference type="Proteomes" id="UP000374630">
    <property type="component" value="Unassembled WGS sequence"/>
</dbReference>
<dbReference type="EMBL" id="RZOA01000012">
    <property type="protein sequence ID" value="KAA8823070.1"/>
    <property type="molecule type" value="Genomic_DNA"/>
</dbReference>
<organism evidence="2 3">
    <name type="scientific">Bifidobacterium vespertilionis</name>
    <dbReference type="NCBI Taxonomy" id="2562524"/>
    <lineage>
        <taxon>Bacteria</taxon>
        <taxon>Bacillati</taxon>
        <taxon>Actinomycetota</taxon>
        <taxon>Actinomycetes</taxon>
        <taxon>Bifidobacteriales</taxon>
        <taxon>Bifidobacteriaceae</taxon>
        <taxon>Bifidobacterium</taxon>
    </lineage>
</organism>
<dbReference type="AlphaFoldDB" id="A0A5J5E2C3"/>
<accession>A0A5J5E2C3</accession>
<evidence type="ECO:0000313" key="3">
    <source>
        <dbReference type="Proteomes" id="UP000345527"/>
    </source>
</evidence>
<reference evidence="3 4" key="1">
    <citation type="journal article" date="2019" name="Syst. Appl. Microbiol.">
        <title>Characterization of Bifidobacterium species in feaces of the Egyptian fruit bat: Description of B. vespertilionis sp. nov. and B. rousetti sp. nov.</title>
        <authorList>
            <person name="Modesto M."/>
            <person name="Satti M."/>
            <person name="Watanabe K."/>
            <person name="Puglisi E."/>
            <person name="Morelli L."/>
            <person name="Huang C.-H."/>
            <person name="Liou J.-S."/>
            <person name="Miyashita M."/>
            <person name="Tamura T."/>
            <person name="Saito S."/>
            <person name="Mori K."/>
            <person name="Huang L."/>
            <person name="Sciavilla P."/>
            <person name="Sandri C."/>
            <person name="Spiezio C."/>
            <person name="Vitali F."/>
            <person name="Cavalieri D."/>
            <person name="Perpetuini G."/>
            <person name="Tofalo R."/>
            <person name="Bonetti A."/>
            <person name="Arita M."/>
            <person name="Mattarelli P."/>
        </authorList>
    </citation>
    <scope>NUCLEOTIDE SEQUENCE [LARGE SCALE GENOMIC DNA]</scope>
    <source>
        <strain evidence="1 4">RST16</strain>
        <strain evidence="2 3">RST8</strain>
    </source>
</reference>
<evidence type="ECO:0000313" key="1">
    <source>
        <dbReference type="EMBL" id="KAA8818615.1"/>
    </source>
</evidence>
<name>A0A5J5E2C3_9BIFI</name>
<dbReference type="OrthoDB" id="3235892at2"/>
<dbReference type="RefSeq" id="WP_150354196.1">
    <property type="nucleotide sequence ID" value="NZ_RZNZ01000014.1"/>
</dbReference>
<sequence>MIKDGTAVASKAKNIASFTLSDADKVVSQSVGSVVKQYSWKMIYAKSADEFNSLKDEMISKAKGLGYDKMVSLEQGYAQKFFDAPEV</sequence>
<dbReference type="Proteomes" id="UP000345527">
    <property type="component" value="Unassembled WGS sequence"/>
</dbReference>
<gene>
    <name evidence="2" type="ORF">EM848_06865</name>
    <name evidence="1" type="ORF">EMO90_09580</name>
</gene>
<protein>
    <submittedName>
        <fullName evidence="2">Uncharacterized protein</fullName>
    </submittedName>
</protein>
<comment type="caution">
    <text evidence="2">The sequence shown here is derived from an EMBL/GenBank/DDBJ whole genome shotgun (WGS) entry which is preliminary data.</text>
</comment>
<dbReference type="EMBL" id="RZNZ01000014">
    <property type="protein sequence ID" value="KAA8818615.1"/>
    <property type="molecule type" value="Genomic_DNA"/>
</dbReference>
<proteinExistence type="predicted"/>
<evidence type="ECO:0000313" key="2">
    <source>
        <dbReference type="EMBL" id="KAA8823070.1"/>
    </source>
</evidence>